<comment type="caution">
    <text evidence="2">The sequence shown here is derived from an EMBL/GenBank/DDBJ whole genome shotgun (WGS) entry which is preliminary data.</text>
</comment>
<name>A0A5J4TT92_9EUKA</name>
<dbReference type="EMBL" id="SNRW01026559">
    <property type="protein sequence ID" value="KAA6360711.1"/>
    <property type="molecule type" value="Genomic_DNA"/>
</dbReference>
<proteinExistence type="predicted"/>
<feature type="compositionally biased region" description="Basic and acidic residues" evidence="1">
    <location>
        <begin position="20"/>
        <end position="32"/>
    </location>
</feature>
<accession>A0A5J4TT92</accession>
<evidence type="ECO:0000313" key="3">
    <source>
        <dbReference type="Proteomes" id="UP000324800"/>
    </source>
</evidence>
<organism evidence="2 3">
    <name type="scientific">Streblomastix strix</name>
    <dbReference type="NCBI Taxonomy" id="222440"/>
    <lineage>
        <taxon>Eukaryota</taxon>
        <taxon>Metamonada</taxon>
        <taxon>Preaxostyla</taxon>
        <taxon>Oxymonadida</taxon>
        <taxon>Streblomastigidae</taxon>
        <taxon>Streblomastix</taxon>
    </lineage>
</organism>
<evidence type="ECO:0000313" key="2">
    <source>
        <dbReference type="EMBL" id="KAA6360711.1"/>
    </source>
</evidence>
<dbReference type="AlphaFoldDB" id="A0A5J4TT92"/>
<reference evidence="2 3" key="1">
    <citation type="submission" date="2019-03" db="EMBL/GenBank/DDBJ databases">
        <title>Single cell metagenomics reveals metabolic interactions within the superorganism composed of flagellate Streblomastix strix and complex community of Bacteroidetes bacteria on its surface.</title>
        <authorList>
            <person name="Treitli S.C."/>
            <person name="Kolisko M."/>
            <person name="Husnik F."/>
            <person name="Keeling P."/>
            <person name="Hampl V."/>
        </authorList>
    </citation>
    <scope>NUCLEOTIDE SEQUENCE [LARGE SCALE GENOMIC DNA]</scope>
    <source>
        <strain evidence="2">ST1C</strain>
    </source>
</reference>
<evidence type="ECO:0000256" key="1">
    <source>
        <dbReference type="SAM" id="MobiDB-lite"/>
    </source>
</evidence>
<gene>
    <name evidence="2" type="ORF">EZS28_043761</name>
</gene>
<dbReference type="Proteomes" id="UP000324800">
    <property type="component" value="Unassembled WGS sequence"/>
</dbReference>
<sequence>MQAHNYQPFLVLAPSGPAEGSHELQPEQQGEAHDVREDYQMDLRPKKLTQNVIRELMFLYDPL</sequence>
<protein>
    <submittedName>
        <fullName evidence="2">Uncharacterized protein</fullName>
    </submittedName>
</protein>
<feature type="region of interest" description="Disordered" evidence="1">
    <location>
        <begin position="1"/>
        <end position="32"/>
    </location>
</feature>
<feature type="non-terminal residue" evidence="2">
    <location>
        <position position="63"/>
    </location>
</feature>